<dbReference type="Proteomes" id="UP000026915">
    <property type="component" value="Chromosome 3"/>
</dbReference>
<protein>
    <submittedName>
        <fullName evidence="1">Uncharacterized protein</fullName>
    </submittedName>
</protein>
<dbReference type="AlphaFoldDB" id="A0A061FVP6"/>
<sequence length="86" mass="9693">MCCKSFHICSVLAVPSRRRWAGSDPFRKFLTVHVSLAPKRDAINEAKGVGKGSGNCFAPPSLIYQRMENDRKLHHSKERSKAPQQK</sequence>
<keyword evidence="2" id="KW-1185">Reference proteome</keyword>
<dbReference type="EMBL" id="CM001881">
    <property type="protein sequence ID" value="EOY20947.1"/>
    <property type="molecule type" value="Genomic_DNA"/>
</dbReference>
<reference evidence="1 2" key="1">
    <citation type="journal article" date="2013" name="Genome Biol.">
        <title>The genome sequence of the most widely cultivated cacao type and its use to identify candidate genes regulating pod color.</title>
        <authorList>
            <person name="Motamayor J.C."/>
            <person name="Mockaitis K."/>
            <person name="Schmutz J."/>
            <person name="Haiminen N."/>
            <person name="Iii D.L."/>
            <person name="Cornejo O."/>
            <person name="Findley S.D."/>
            <person name="Zheng P."/>
            <person name="Utro F."/>
            <person name="Royaert S."/>
            <person name="Saski C."/>
            <person name="Jenkins J."/>
            <person name="Podicheti R."/>
            <person name="Zhao M."/>
            <person name="Scheffler B.E."/>
            <person name="Stack J.C."/>
            <person name="Feltus F.A."/>
            <person name="Mustiga G.M."/>
            <person name="Amores F."/>
            <person name="Phillips W."/>
            <person name="Marelli J.P."/>
            <person name="May G.D."/>
            <person name="Shapiro H."/>
            <person name="Ma J."/>
            <person name="Bustamante C.D."/>
            <person name="Schnell R.J."/>
            <person name="Main D."/>
            <person name="Gilbert D."/>
            <person name="Parida L."/>
            <person name="Kuhn D.N."/>
        </authorList>
    </citation>
    <scope>NUCLEOTIDE SEQUENCE [LARGE SCALE GENOMIC DNA]</scope>
    <source>
        <strain evidence="2">cv. Matina 1-6</strain>
    </source>
</reference>
<dbReference type="Gramene" id="EOY20947">
    <property type="protein sequence ID" value="EOY20947"/>
    <property type="gene ID" value="TCM_012267"/>
</dbReference>
<gene>
    <name evidence="1" type="ORF">TCM_012267</name>
</gene>
<proteinExistence type="predicted"/>
<name>A0A061FVP6_THECC</name>
<dbReference type="HOGENOM" id="CLU_2502455_0_0_1"/>
<dbReference type="InParanoid" id="A0A061FVP6"/>
<organism evidence="1 2">
    <name type="scientific">Theobroma cacao</name>
    <name type="common">Cacao</name>
    <name type="synonym">Cocoa</name>
    <dbReference type="NCBI Taxonomy" id="3641"/>
    <lineage>
        <taxon>Eukaryota</taxon>
        <taxon>Viridiplantae</taxon>
        <taxon>Streptophyta</taxon>
        <taxon>Embryophyta</taxon>
        <taxon>Tracheophyta</taxon>
        <taxon>Spermatophyta</taxon>
        <taxon>Magnoliopsida</taxon>
        <taxon>eudicotyledons</taxon>
        <taxon>Gunneridae</taxon>
        <taxon>Pentapetalae</taxon>
        <taxon>rosids</taxon>
        <taxon>malvids</taxon>
        <taxon>Malvales</taxon>
        <taxon>Malvaceae</taxon>
        <taxon>Byttnerioideae</taxon>
        <taxon>Theobroma</taxon>
    </lineage>
</organism>
<evidence type="ECO:0000313" key="1">
    <source>
        <dbReference type="EMBL" id="EOY20947.1"/>
    </source>
</evidence>
<accession>A0A061FVP6</accession>
<evidence type="ECO:0000313" key="2">
    <source>
        <dbReference type="Proteomes" id="UP000026915"/>
    </source>
</evidence>